<dbReference type="InterPro" id="IPR036412">
    <property type="entry name" value="HAD-like_sf"/>
</dbReference>
<comment type="similarity">
    <text evidence="2">Belongs to the HAD-like hydrolase superfamily. CbbY/CbbZ/Gph/YieH family.</text>
</comment>
<reference evidence="5" key="1">
    <citation type="submission" date="2022-09" db="EMBL/GenBank/DDBJ databases">
        <title>Rhodovastum sp. nov. RN2-1 isolated from soil in Seongnam, South Korea.</title>
        <authorList>
            <person name="Le N.T."/>
        </authorList>
    </citation>
    <scope>NUCLEOTIDE SEQUENCE</scope>
    <source>
        <strain evidence="5">RN2-1</strain>
    </source>
</reference>
<keyword evidence="3" id="KW-0479">Metal-binding</keyword>
<dbReference type="Gene3D" id="3.40.50.1000">
    <property type="entry name" value="HAD superfamily/HAD-like"/>
    <property type="match status" value="1"/>
</dbReference>
<dbReference type="NCBIfam" id="TIGR01509">
    <property type="entry name" value="HAD-SF-IA-v3"/>
    <property type="match status" value="1"/>
</dbReference>
<dbReference type="SFLD" id="SFLDG01129">
    <property type="entry name" value="C1.5:_HAD__Beta-PGM__Phosphata"/>
    <property type="match status" value="1"/>
</dbReference>
<dbReference type="RefSeq" id="WP_264712204.1">
    <property type="nucleotide sequence ID" value="NZ_JAPDNT010000001.1"/>
</dbReference>
<evidence type="ECO:0000256" key="1">
    <source>
        <dbReference type="ARBA" id="ARBA00001946"/>
    </source>
</evidence>
<dbReference type="InterPro" id="IPR051600">
    <property type="entry name" value="Beta-PGM-like"/>
</dbReference>
<evidence type="ECO:0000313" key="6">
    <source>
        <dbReference type="Proteomes" id="UP001165679"/>
    </source>
</evidence>
<dbReference type="GO" id="GO:0046872">
    <property type="term" value="F:metal ion binding"/>
    <property type="evidence" value="ECO:0007669"/>
    <property type="project" value="UniProtKB-KW"/>
</dbReference>
<dbReference type="SFLD" id="SFLDS00003">
    <property type="entry name" value="Haloacid_Dehalogenase"/>
    <property type="match status" value="1"/>
</dbReference>
<name>A0AA41YKM9_9PROT</name>
<evidence type="ECO:0000256" key="2">
    <source>
        <dbReference type="ARBA" id="ARBA00006171"/>
    </source>
</evidence>
<dbReference type="InterPro" id="IPR023198">
    <property type="entry name" value="PGP-like_dom2"/>
</dbReference>
<evidence type="ECO:0000313" key="5">
    <source>
        <dbReference type="EMBL" id="MCW3473623.1"/>
    </source>
</evidence>
<dbReference type="Pfam" id="PF00702">
    <property type="entry name" value="Hydrolase"/>
    <property type="match status" value="1"/>
</dbReference>
<dbReference type="Proteomes" id="UP001165679">
    <property type="component" value="Unassembled WGS sequence"/>
</dbReference>
<organism evidence="5 6">
    <name type="scientific">Limobrevibacterium gyesilva</name>
    <dbReference type="NCBI Taxonomy" id="2991712"/>
    <lineage>
        <taxon>Bacteria</taxon>
        <taxon>Pseudomonadati</taxon>
        <taxon>Pseudomonadota</taxon>
        <taxon>Alphaproteobacteria</taxon>
        <taxon>Acetobacterales</taxon>
        <taxon>Acetobacteraceae</taxon>
        <taxon>Limobrevibacterium</taxon>
    </lineage>
</organism>
<dbReference type="Gene3D" id="1.10.150.240">
    <property type="entry name" value="Putative phosphatase, domain 2"/>
    <property type="match status" value="1"/>
</dbReference>
<sequence>MTPLDLMTGRRAPLRLVIFDCDGVIVDSEPVANRLVAEALTRLGWSMTPADADRHFLGMTLTDMVPVIEARLGQRLPDGWKQGLMSTMVDTLGREATAIAGAVEALRAVSALGLPWRVASNSSHEEMRAKFACLGISDLVAGRVHSHRDVGRGKPEPDLFLAAAAAEGIPPAACVVIEDSLPGARAAAAAAMDCLGYAPHSDGSHLRAAGAVPFRSMFDLPGLIAAANGVAA</sequence>
<dbReference type="InterPro" id="IPR006439">
    <property type="entry name" value="HAD-SF_hydro_IA"/>
</dbReference>
<keyword evidence="4" id="KW-0460">Magnesium</keyword>
<comment type="caution">
    <text evidence="5">The sequence shown here is derived from an EMBL/GenBank/DDBJ whole genome shotgun (WGS) entry which is preliminary data.</text>
</comment>
<protein>
    <submittedName>
        <fullName evidence="5">HAD-IA family hydrolase</fullName>
    </submittedName>
</protein>
<dbReference type="AlphaFoldDB" id="A0AA41YKM9"/>
<dbReference type="PANTHER" id="PTHR46193:SF10">
    <property type="entry name" value="6-PHOSPHOGLUCONATE PHOSPHATASE"/>
    <property type="match status" value="1"/>
</dbReference>
<keyword evidence="5" id="KW-0378">Hydrolase</keyword>
<evidence type="ECO:0000256" key="3">
    <source>
        <dbReference type="ARBA" id="ARBA00022723"/>
    </source>
</evidence>
<dbReference type="InterPro" id="IPR023214">
    <property type="entry name" value="HAD_sf"/>
</dbReference>
<dbReference type="SUPFAM" id="SSF56784">
    <property type="entry name" value="HAD-like"/>
    <property type="match status" value="1"/>
</dbReference>
<dbReference type="GO" id="GO:0016787">
    <property type="term" value="F:hydrolase activity"/>
    <property type="evidence" value="ECO:0007669"/>
    <property type="project" value="UniProtKB-KW"/>
</dbReference>
<accession>A0AA41YKM9</accession>
<dbReference type="EMBL" id="JAPDNT010000001">
    <property type="protein sequence ID" value="MCW3473623.1"/>
    <property type="molecule type" value="Genomic_DNA"/>
</dbReference>
<evidence type="ECO:0000256" key="4">
    <source>
        <dbReference type="ARBA" id="ARBA00022842"/>
    </source>
</evidence>
<dbReference type="PANTHER" id="PTHR46193">
    <property type="entry name" value="6-PHOSPHOGLUCONATE PHOSPHATASE"/>
    <property type="match status" value="1"/>
</dbReference>
<keyword evidence="6" id="KW-1185">Reference proteome</keyword>
<gene>
    <name evidence="5" type="ORF">OL599_03450</name>
</gene>
<comment type="cofactor">
    <cofactor evidence="1">
        <name>Mg(2+)</name>
        <dbReference type="ChEBI" id="CHEBI:18420"/>
    </cofactor>
</comment>
<reference evidence="5" key="2">
    <citation type="submission" date="2022-10" db="EMBL/GenBank/DDBJ databases">
        <authorList>
            <person name="Trinh H.N."/>
        </authorList>
    </citation>
    <scope>NUCLEOTIDE SEQUENCE</scope>
    <source>
        <strain evidence="5">RN2-1</strain>
    </source>
</reference>
<proteinExistence type="inferred from homology"/>